<dbReference type="PANTHER" id="PTHR40446:SF2">
    <property type="entry name" value="N-ACETYLGLUCOSAMINE-1-PHOSPHODIESTER ALPHA-N-ACETYLGLUCOSAMINIDASE"/>
    <property type="match status" value="1"/>
</dbReference>
<accession>A0A1C9W4E2</accession>
<dbReference type="InterPro" id="IPR018711">
    <property type="entry name" value="NAGPA"/>
</dbReference>
<sequence>MTHRNPHWEAIWHSDRASGNEDSTWIRVLIVFCFLCLPCIPLEAKSTPPAQATSMPLVIHRADADSYYLFIRTTDPQLRIRPILKSRAMNMDQWAKLPTVLAVINGGFFTGNQPLSLLADQGAILARNAPSVTRGGISYPVMRSAFWVDPQGQPRIGWLYHHAGEPLPRRHLAPLPYSNGAVSPLTPPAVEGGIPISIDWGVGGGPRLLKNGQPHLTYHEEIFWGSGLRLDDNRPRTAICITGDERIGLYVTESARLDELPARLLQLGCTDAINLDGGGSSAIYANGEKIFDQGRAVPAVLAIVHRSIDRQAETNR</sequence>
<dbReference type="RefSeq" id="WP_069946206.1">
    <property type="nucleotide sequence ID" value="NZ_CP014143.1"/>
</dbReference>
<gene>
    <name evidence="2" type="ORF">AUP74_00542</name>
</gene>
<feature type="domain" description="Phosphodiester glycosidase" evidence="1">
    <location>
        <begin position="101"/>
        <end position="303"/>
    </location>
</feature>
<dbReference type="Pfam" id="PF09992">
    <property type="entry name" value="NAGPA"/>
    <property type="match status" value="1"/>
</dbReference>
<organism evidence="2 3">
    <name type="scientific">Microbulbifer aggregans</name>
    <dbReference type="NCBI Taxonomy" id="1769779"/>
    <lineage>
        <taxon>Bacteria</taxon>
        <taxon>Pseudomonadati</taxon>
        <taxon>Pseudomonadota</taxon>
        <taxon>Gammaproteobacteria</taxon>
        <taxon>Cellvibrionales</taxon>
        <taxon>Microbulbiferaceae</taxon>
        <taxon>Microbulbifer</taxon>
    </lineage>
</organism>
<evidence type="ECO:0000313" key="2">
    <source>
        <dbReference type="EMBL" id="AOS96012.1"/>
    </source>
</evidence>
<dbReference type="PATRIC" id="fig|1769779.3.peg.547"/>
<protein>
    <recommendedName>
        <fullName evidence="1">Phosphodiester glycosidase domain-containing protein</fullName>
    </recommendedName>
</protein>
<keyword evidence="3" id="KW-1185">Reference proteome</keyword>
<name>A0A1C9W4E2_9GAMM</name>
<dbReference type="KEGG" id="micc:AUP74_00542"/>
<dbReference type="PANTHER" id="PTHR40446">
    <property type="entry name" value="N-ACETYLGLUCOSAMINE-1-PHOSPHODIESTER ALPHA-N-ACETYLGLUCOSAMINIDASE"/>
    <property type="match status" value="1"/>
</dbReference>
<dbReference type="OrthoDB" id="5515706at2"/>
<dbReference type="Proteomes" id="UP000095672">
    <property type="component" value="Chromosome"/>
</dbReference>
<evidence type="ECO:0000313" key="3">
    <source>
        <dbReference type="Proteomes" id="UP000095672"/>
    </source>
</evidence>
<reference evidence="3" key="1">
    <citation type="submission" date="2016-01" db="EMBL/GenBank/DDBJ databases">
        <title>Complete genome sequence of Microbulbifer sp. CCB-MM1, a halophile isolated from Matang Mangrove Forest, Perak.</title>
        <authorList>
            <person name="Moh T.H."/>
            <person name="Dinesh B."/>
            <person name="Lau N.-S."/>
            <person name="Go F."/>
            <person name="Alexander Chong S.-C."/>
        </authorList>
    </citation>
    <scope>NUCLEOTIDE SEQUENCE [LARGE SCALE GENOMIC DNA]</scope>
    <source>
        <strain evidence="3">CCB-MM1</strain>
    </source>
</reference>
<dbReference type="AlphaFoldDB" id="A0A1C9W4E2"/>
<evidence type="ECO:0000259" key="1">
    <source>
        <dbReference type="Pfam" id="PF09992"/>
    </source>
</evidence>
<dbReference type="EMBL" id="CP014143">
    <property type="protein sequence ID" value="AOS96012.1"/>
    <property type="molecule type" value="Genomic_DNA"/>
</dbReference>
<dbReference type="STRING" id="1769779.AUP74_00542"/>
<proteinExistence type="predicted"/>